<evidence type="ECO:0000256" key="3">
    <source>
        <dbReference type="ARBA" id="ARBA00022679"/>
    </source>
</evidence>
<evidence type="ECO:0000313" key="6">
    <source>
        <dbReference type="EMBL" id="ANY81751.1"/>
    </source>
</evidence>
<dbReference type="CDD" id="cd06423">
    <property type="entry name" value="CESA_like"/>
    <property type="match status" value="1"/>
</dbReference>
<dbReference type="AlphaFoldDB" id="A0A1B2EP60"/>
<accession>A0A1B2EP60</accession>
<evidence type="ECO:0000259" key="5">
    <source>
        <dbReference type="Pfam" id="PF00535"/>
    </source>
</evidence>
<keyword evidence="4" id="KW-0812">Transmembrane</keyword>
<name>A0A1B2EP60_9HYPH</name>
<feature type="transmembrane region" description="Helical" evidence="4">
    <location>
        <begin position="330"/>
        <end position="354"/>
    </location>
</feature>
<dbReference type="PANTHER" id="PTHR43630:SF1">
    <property type="entry name" value="POLY-BETA-1,6-N-ACETYL-D-GLUCOSAMINE SYNTHASE"/>
    <property type="match status" value="1"/>
</dbReference>
<feature type="transmembrane region" description="Helical" evidence="4">
    <location>
        <begin position="302"/>
        <end position="324"/>
    </location>
</feature>
<dbReference type="KEGG" id="moc:BB934_11730"/>
<dbReference type="Gene3D" id="3.90.550.10">
    <property type="entry name" value="Spore Coat Polysaccharide Biosynthesis Protein SpsA, Chain A"/>
    <property type="match status" value="1"/>
</dbReference>
<evidence type="ECO:0000256" key="2">
    <source>
        <dbReference type="ARBA" id="ARBA00022676"/>
    </source>
</evidence>
<organism evidence="6">
    <name type="scientific">Microvirga ossetica</name>
    <dbReference type="NCBI Taxonomy" id="1882682"/>
    <lineage>
        <taxon>Bacteria</taxon>
        <taxon>Pseudomonadati</taxon>
        <taxon>Pseudomonadota</taxon>
        <taxon>Alphaproteobacteria</taxon>
        <taxon>Hyphomicrobiales</taxon>
        <taxon>Methylobacteriaceae</taxon>
        <taxon>Microvirga</taxon>
    </lineage>
</organism>
<protein>
    <submittedName>
        <fullName evidence="6">Glycosyl transferase</fullName>
    </submittedName>
</protein>
<dbReference type="PANTHER" id="PTHR43630">
    <property type="entry name" value="POLY-BETA-1,6-N-ACETYL-D-GLUCOSAMINE SYNTHASE"/>
    <property type="match status" value="1"/>
</dbReference>
<feature type="domain" description="Glycosyltransferase 2-like" evidence="5">
    <location>
        <begin position="53"/>
        <end position="217"/>
    </location>
</feature>
<gene>
    <name evidence="6" type="ORF">BB934_11730</name>
</gene>
<proteinExistence type="inferred from homology"/>
<evidence type="ECO:0000256" key="1">
    <source>
        <dbReference type="ARBA" id="ARBA00006739"/>
    </source>
</evidence>
<dbReference type="InterPro" id="IPR029044">
    <property type="entry name" value="Nucleotide-diphossugar_trans"/>
</dbReference>
<keyword evidence="4" id="KW-0472">Membrane</keyword>
<dbReference type="GO" id="GO:0016757">
    <property type="term" value="F:glycosyltransferase activity"/>
    <property type="evidence" value="ECO:0007669"/>
    <property type="project" value="UniProtKB-KW"/>
</dbReference>
<keyword evidence="3 6" id="KW-0808">Transferase</keyword>
<dbReference type="RefSeq" id="WP_237050317.1">
    <property type="nucleotide sequence ID" value="NZ_CP016616.1"/>
</dbReference>
<dbReference type="InterPro" id="IPR001173">
    <property type="entry name" value="Glyco_trans_2-like"/>
</dbReference>
<comment type="similarity">
    <text evidence="1">Belongs to the glycosyltransferase 2 family.</text>
</comment>
<dbReference type="Pfam" id="PF00535">
    <property type="entry name" value="Glycos_transf_2"/>
    <property type="match status" value="1"/>
</dbReference>
<keyword evidence="4" id="KW-1133">Transmembrane helix</keyword>
<dbReference type="EMBL" id="CP016616">
    <property type="protein sequence ID" value="ANY81751.1"/>
    <property type="molecule type" value="Genomic_DNA"/>
</dbReference>
<sequence length="413" mass="45548">MLLLLSHADWILLAFSVFVLDIPRYTISLLSLVALRWPRRPAILEAEGGVTISVILPAFNGGPGLLQSIASLHRQTFKPLEIIVVDDGSTDDTLATAREAQAAGLIDTVIHHGTRCGRSPAVNAGARFARGDLILAMDPDTIFAPNALARLAAAFRDPRVAAACCNLGVSNEDASFTTALQGLEYLMSISAGKSFLNIFGAISCCSGACSVYRSDIFLERGGLDPGPGEDLEMTLRLRRLGYRVRFVSEAWADTAVPDNPVSLIRQRQRWDRDSLRIRLIEYREIEIFKPERLSDTLQRLDFIVFDLVPTLSFPFYMIYCTLIFGPQTLLFLIAVYALLLGIALFNIALASLLFGRSPTLFGLSVALVFPFYQGIAMKLTRFVAYSSEILFSASRSDDYVPPRVRRALTGQRT</sequence>
<keyword evidence="2" id="KW-0328">Glycosyltransferase</keyword>
<dbReference type="SUPFAM" id="SSF53448">
    <property type="entry name" value="Nucleotide-diphospho-sugar transferases"/>
    <property type="match status" value="1"/>
</dbReference>
<reference evidence="6" key="1">
    <citation type="submission" date="2016-07" db="EMBL/GenBank/DDBJ databases">
        <title>Microvirga ossetica sp. nov. a new species of rhizobia isolated from root nodules of the legume species Vicia alpestris Steven originated from North Ossetia region in the Caucasus.</title>
        <authorList>
            <person name="Safronova V.I."/>
            <person name="Kuznetsova I.G."/>
            <person name="Sazanova A.L."/>
            <person name="Belimov A."/>
            <person name="Andronov E."/>
            <person name="Osledkin Y.S."/>
            <person name="Onishchuk O.P."/>
            <person name="Kurchak O.N."/>
            <person name="Shaposhnikov A.I."/>
            <person name="Willems A."/>
            <person name="Tikhonovich I.A."/>
        </authorList>
    </citation>
    <scope>NUCLEOTIDE SEQUENCE [LARGE SCALE GENOMIC DNA]</scope>
    <source>
        <strain evidence="6">V5/3M</strain>
    </source>
</reference>
<evidence type="ECO:0000256" key="4">
    <source>
        <dbReference type="SAM" id="Phobius"/>
    </source>
</evidence>